<evidence type="ECO:0000313" key="3">
    <source>
        <dbReference type="Proteomes" id="UP000583944"/>
    </source>
</evidence>
<gene>
    <name evidence="2" type="ORF">ECC02_007808</name>
</gene>
<dbReference type="AlphaFoldDB" id="A0A7J6XXZ3"/>
<dbReference type="EMBL" id="JABDHM010000075">
    <property type="protein sequence ID" value="KAF5219203.1"/>
    <property type="molecule type" value="Genomic_DNA"/>
</dbReference>
<proteinExistence type="predicted"/>
<evidence type="ECO:0000256" key="1">
    <source>
        <dbReference type="SAM" id="Phobius"/>
    </source>
</evidence>
<feature type="transmembrane region" description="Helical" evidence="1">
    <location>
        <begin position="39"/>
        <end position="56"/>
    </location>
</feature>
<sequence>MSALLLLLSPSITELLCLVFLFHFCVFLGLTGSTSHRNLLFFSFCCCCFSFTNGFGPRLLPLPSSCSGIPPLCILGPVHMDAAGGGRALRVELDGANRLAEFRLQKVIELKAEVLRLRRLLLSLRGGSEALERVGLTKKKRNSGESLATCMAEATKSGVTRLTQEKRRVLSSPSPCIYTATAAAVSTEHVMSPGPRVFSMASCVSRGASRTPIAAQRRQESSAARCGSHRLSSPLLLTSSSLSTKAKPKATTRPFIKLHTGVELRGPKTFRRVPPPLSLATCLEEAAHTTSMPTATTTALDVFSAGAITPPASPSSRFCSSLAIRQEHEGVREALAMLRGIVLRADRSMLSTLTTLSNRRHIDHALPTALAEFKQCLLRVHPSLGDKLHDGEAWCIDEAERDALEVMEVPGMAAALRDVVITYDYTACIHQNILHQEDGMVGVRLGKAFHEFHANIYVLLALAQCVPAALR</sequence>
<feature type="transmembrane region" description="Helical" evidence="1">
    <location>
        <begin position="12"/>
        <end position="32"/>
    </location>
</feature>
<accession>A0A7J6XXZ3</accession>
<dbReference type="VEuPathDB" id="TriTrypDB:ECC02_007808"/>
<keyword evidence="1" id="KW-0812">Transmembrane</keyword>
<keyword evidence="1" id="KW-0472">Membrane</keyword>
<dbReference type="VEuPathDB" id="TriTrypDB:BCY84_01852"/>
<organism evidence="2 3">
    <name type="scientific">Trypanosoma cruzi</name>
    <dbReference type="NCBI Taxonomy" id="5693"/>
    <lineage>
        <taxon>Eukaryota</taxon>
        <taxon>Discoba</taxon>
        <taxon>Euglenozoa</taxon>
        <taxon>Kinetoplastea</taxon>
        <taxon>Metakinetoplastina</taxon>
        <taxon>Trypanosomatida</taxon>
        <taxon>Trypanosomatidae</taxon>
        <taxon>Trypanosoma</taxon>
        <taxon>Schizotrypanum</taxon>
    </lineage>
</organism>
<reference evidence="2 3" key="1">
    <citation type="journal article" date="2019" name="Genome Biol. Evol.">
        <title>Nanopore Sequencing Significantly Improves Genome Assembly of the Protozoan Parasite Trypanosoma cruzi.</title>
        <authorList>
            <person name="Diaz-Viraque F."/>
            <person name="Pita S."/>
            <person name="Greif G."/>
            <person name="de Souza R.C.M."/>
            <person name="Iraola G."/>
            <person name="Robello C."/>
        </authorList>
    </citation>
    <scope>NUCLEOTIDE SEQUENCE [LARGE SCALE GENOMIC DNA]</scope>
    <source>
        <strain evidence="2 3">Berenice</strain>
    </source>
</reference>
<keyword evidence="1" id="KW-1133">Transmembrane helix</keyword>
<protein>
    <submittedName>
        <fullName evidence="2">Uncharacterized protein</fullName>
    </submittedName>
</protein>
<dbReference type="Proteomes" id="UP000583944">
    <property type="component" value="Unassembled WGS sequence"/>
</dbReference>
<comment type="caution">
    <text evidence="2">The sequence shown here is derived from an EMBL/GenBank/DDBJ whole genome shotgun (WGS) entry which is preliminary data.</text>
</comment>
<name>A0A7J6XXZ3_TRYCR</name>
<evidence type="ECO:0000313" key="2">
    <source>
        <dbReference type="EMBL" id="KAF5219203.1"/>
    </source>
</evidence>